<dbReference type="SUPFAM" id="SSF49464">
    <property type="entry name" value="Carboxypeptidase regulatory domain-like"/>
    <property type="match status" value="1"/>
</dbReference>
<comment type="caution">
    <text evidence="3">The sequence shown here is derived from an EMBL/GenBank/DDBJ whole genome shotgun (WGS) entry which is preliminary data.</text>
</comment>
<dbReference type="AlphaFoldDB" id="A0A3P2ACE2"/>
<dbReference type="Pfam" id="PF14905">
    <property type="entry name" value="OMP_b-brl_3"/>
    <property type="match status" value="1"/>
</dbReference>
<organism evidence="3 4">
    <name type="scientific">Prevotella heparinolytica</name>
    <dbReference type="NCBI Taxonomy" id="28113"/>
    <lineage>
        <taxon>Bacteria</taxon>
        <taxon>Pseudomonadati</taxon>
        <taxon>Bacteroidota</taxon>
        <taxon>Bacteroidia</taxon>
        <taxon>Bacteroidales</taxon>
        <taxon>Bacteroidaceae</taxon>
        <taxon>Bacteroides</taxon>
    </lineage>
</organism>
<feature type="signal peptide" evidence="1">
    <location>
        <begin position="1"/>
        <end position="22"/>
    </location>
</feature>
<dbReference type="InterPro" id="IPR008969">
    <property type="entry name" value="CarboxyPept-like_regulatory"/>
</dbReference>
<accession>A0A3P2ACE2</accession>
<name>A0A3P2ACE2_9BACE</name>
<evidence type="ECO:0000259" key="2">
    <source>
        <dbReference type="Pfam" id="PF14905"/>
    </source>
</evidence>
<feature type="domain" description="Outer membrane protein beta-barrel" evidence="2">
    <location>
        <begin position="493"/>
        <end position="750"/>
    </location>
</feature>
<proteinExistence type="predicted"/>
<keyword evidence="4" id="KW-1185">Reference proteome</keyword>
<dbReference type="Proteomes" id="UP000279562">
    <property type="component" value="Unassembled WGS sequence"/>
</dbReference>
<evidence type="ECO:0000313" key="3">
    <source>
        <dbReference type="EMBL" id="RRD92495.1"/>
    </source>
</evidence>
<feature type="chain" id="PRO_5017939236" description="Outer membrane protein beta-barrel domain-containing protein" evidence="1">
    <location>
        <begin position="23"/>
        <end position="770"/>
    </location>
</feature>
<gene>
    <name evidence="3" type="ORF">EII33_04090</name>
</gene>
<protein>
    <recommendedName>
        <fullName evidence="2">Outer membrane protein beta-barrel domain-containing protein</fullName>
    </recommendedName>
</protein>
<dbReference type="InterPro" id="IPR041700">
    <property type="entry name" value="OMP_b-brl_3"/>
</dbReference>
<keyword evidence="1" id="KW-0732">Signal</keyword>
<dbReference type="EMBL" id="RQYF01000010">
    <property type="protein sequence ID" value="RRD92495.1"/>
    <property type="molecule type" value="Genomic_DNA"/>
</dbReference>
<evidence type="ECO:0000256" key="1">
    <source>
        <dbReference type="SAM" id="SignalP"/>
    </source>
</evidence>
<reference evidence="3 4" key="1">
    <citation type="submission" date="2018-11" db="EMBL/GenBank/DDBJ databases">
        <title>Genomes From Bacteria Associated with the Canine Oral Cavity: a Test Case for Automated Genome-Based Taxonomic Assignment.</title>
        <authorList>
            <person name="Coil D.A."/>
            <person name="Jospin G."/>
            <person name="Darling A.E."/>
            <person name="Wallis C."/>
            <person name="Davis I.J."/>
            <person name="Harris S."/>
            <person name="Eisen J.A."/>
            <person name="Holcombe L.J."/>
            <person name="O'Flynn C."/>
        </authorList>
    </citation>
    <scope>NUCLEOTIDE SEQUENCE [LARGE SCALE GENOMIC DNA]</scope>
    <source>
        <strain evidence="3 4">OH1047_COT-310</strain>
    </source>
</reference>
<sequence>MFLNRLVLIIALLLSITDMCFAQNNDIEGLVLDHSGSPISGVDVSIYNCTDTLQRLKTVVTSRSGRFVIESTKEFSDCLSASLSHLGYKSVVLQKIKRGQINYFILEDKVKVLDELVIVSERPMVKIEEGALVYSNHSLGKIAKSVTSAYDMLSKLPGVSIEKGMLSLIGMPSTTLVINGRKTLMPYDQIVTKLKAISPEMVEQIDIRYDAAPELGSTHSSINVVLKKTPRGKYFQTDFNVGGAVSRRTTTYGNFTINANIKSLSVQAHYSYTNENYLTNQSIWGKSEKVADFSELSENNTQGNFHRAYLSFVYPISSDSKQQLGFVYNVNHSSSDGNISGNTNLGDGKKNVKSKIENNTNASNHIIDLSYTSPRLTMSLQGMSFHTEKISLPSLTEHLVPQFLNQQVYRGGLTIDYNQPIKNIRGLRIIAGEYLRTSTVNNEIQQKATSSHGVKSRDIEFYNKTYFGADYTITKWLVVKGNLIYDLHIDRWIHDEEENRKVSRLYPTASLTLRLPKRNTLMLSYSSELRDPAYWQLTPGLSYISELTRVQGNPSLVPSQMNSLRLTWINKGKYITQFFLQNTKNHITQQLYIDPQKHTATYHSINMEMNRQWGLMTIIPLNLSNNFDLRLTGTLFYLMDRGQLQNIVFDRTKLTGRVAVNMNYSPIKNISCYLDGYYVTPMIQGIYDVSSLHNLDLGVRWFIRKNLSLSLDVQDLLRGRIPTTRANLGNQNYKFTLDNDTRVLKLALQWTLGEMFKKSKVDIKKDRIGI</sequence>
<dbReference type="SUPFAM" id="SSF56935">
    <property type="entry name" value="Porins"/>
    <property type="match status" value="1"/>
</dbReference>
<evidence type="ECO:0000313" key="4">
    <source>
        <dbReference type="Proteomes" id="UP000279562"/>
    </source>
</evidence>